<dbReference type="Proteomes" id="UP001228376">
    <property type="component" value="Unassembled WGS sequence"/>
</dbReference>
<reference evidence="2 3" key="1">
    <citation type="submission" date="2023-10" db="EMBL/GenBank/DDBJ databases">
        <title>179-bfca-hs.</title>
        <authorList>
            <person name="Miliotis G."/>
            <person name="Sengupta P."/>
            <person name="Hameed A."/>
            <person name="Chuvochina M."/>
            <person name="Mcdonagh F."/>
            <person name="Simpson A.C."/>
            <person name="Singh N.K."/>
            <person name="Rekha P.D."/>
            <person name="Raman K."/>
            <person name="Hugenholtz P."/>
            <person name="Venkateswaran K."/>
        </authorList>
    </citation>
    <scope>NUCLEOTIDE SEQUENCE [LARGE SCALE GENOMIC DNA]</scope>
    <source>
        <strain evidence="2 3">179-BFC-A-HS</strain>
    </source>
</reference>
<feature type="transmembrane region" description="Helical" evidence="1">
    <location>
        <begin position="111"/>
        <end position="130"/>
    </location>
</feature>
<feature type="transmembrane region" description="Helical" evidence="1">
    <location>
        <begin position="137"/>
        <end position="160"/>
    </location>
</feature>
<proteinExistence type="predicted"/>
<feature type="transmembrane region" description="Helical" evidence="1">
    <location>
        <begin position="81"/>
        <end position="105"/>
    </location>
</feature>
<keyword evidence="1" id="KW-0472">Membrane</keyword>
<evidence type="ECO:0000313" key="3">
    <source>
        <dbReference type="Proteomes" id="UP001228376"/>
    </source>
</evidence>
<gene>
    <name evidence="2" type="ORF">P5G51_018650</name>
</gene>
<accession>A0ABU5CMM3</accession>
<dbReference type="RefSeq" id="WP_320385218.1">
    <property type="nucleotide sequence ID" value="NZ_JAROCA020000003.1"/>
</dbReference>
<organism evidence="2 3">
    <name type="scientific">Tigheibacillus jepli</name>
    <dbReference type="NCBI Taxonomy" id="3035914"/>
    <lineage>
        <taxon>Bacteria</taxon>
        <taxon>Bacillati</taxon>
        <taxon>Bacillota</taxon>
        <taxon>Bacilli</taxon>
        <taxon>Bacillales</taxon>
        <taxon>Bacillaceae</taxon>
        <taxon>Tigheibacillus</taxon>
    </lineage>
</organism>
<dbReference type="EMBL" id="JAROCA020000003">
    <property type="protein sequence ID" value="MDY0407082.1"/>
    <property type="molecule type" value="Genomic_DNA"/>
</dbReference>
<keyword evidence="3" id="KW-1185">Reference proteome</keyword>
<dbReference type="Pfam" id="PF22564">
    <property type="entry name" value="HAAS"/>
    <property type="match status" value="1"/>
</dbReference>
<protein>
    <submittedName>
        <fullName evidence="2">DUF1700 domain-containing protein</fullName>
    </submittedName>
</protein>
<evidence type="ECO:0000313" key="2">
    <source>
        <dbReference type="EMBL" id="MDY0407082.1"/>
    </source>
</evidence>
<keyword evidence="1" id="KW-1133">Transmembrane helix</keyword>
<name>A0ABU5CMM3_9BACI</name>
<evidence type="ECO:0000256" key="1">
    <source>
        <dbReference type="SAM" id="Phobius"/>
    </source>
</evidence>
<sequence>MNKEQFLRDLDDALKPLSAEEREDIRRDYDEHFVLGKEEGKTEAEIAEALGSPRKIGKEILAVYQVEKAQSKASTGNILRAVWAGIGLGFLNLILVLGPFIALVAVLASGWIAAGSFVLSPLLVLVNAILYPGTFEWFDLFVSVATAGFGLLLGIFMYFLSKGLVWMFVRYLKWNVNLVRGG</sequence>
<comment type="caution">
    <text evidence="2">The sequence shown here is derived from an EMBL/GenBank/DDBJ whole genome shotgun (WGS) entry which is preliminary data.</text>
</comment>
<keyword evidence="1" id="KW-0812">Transmembrane</keyword>